<dbReference type="GO" id="GO:0009052">
    <property type="term" value="P:pentose-phosphate shunt, non-oxidative branch"/>
    <property type="evidence" value="ECO:0007669"/>
    <property type="project" value="InterPro"/>
</dbReference>
<dbReference type="AlphaFoldDB" id="A0A2J6N412"/>
<dbReference type="NCBIfam" id="TIGR00021">
    <property type="entry name" value="rpiA"/>
    <property type="match status" value="1"/>
</dbReference>
<evidence type="ECO:0000313" key="4">
    <source>
        <dbReference type="EMBL" id="PMB75966.1"/>
    </source>
</evidence>
<accession>A0A2J6N412</accession>
<evidence type="ECO:0000256" key="1">
    <source>
        <dbReference type="ARBA" id="ARBA00023235"/>
    </source>
</evidence>
<keyword evidence="1 4" id="KW-0413">Isomerase</keyword>
<dbReference type="CDD" id="cd01398">
    <property type="entry name" value="RPI_A"/>
    <property type="match status" value="1"/>
</dbReference>
<evidence type="ECO:0000313" key="5">
    <source>
        <dbReference type="Proteomes" id="UP000237153"/>
    </source>
</evidence>
<dbReference type="Gene3D" id="3.40.50.1360">
    <property type="match status" value="1"/>
</dbReference>
<dbReference type="Gene3D" id="3.30.70.260">
    <property type="match status" value="1"/>
</dbReference>
<dbReference type="EMBL" id="PNIM01000003">
    <property type="protein sequence ID" value="PMB75966.1"/>
    <property type="molecule type" value="Genomic_DNA"/>
</dbReference>
<dbReference type="GO" id="GO:0005829">
    <property type="term" value="C:cytosol"/>
    <property type="evidence" value="ECO:0007669"/>
    <property type="project" value="TreeGrafter"/>
</dbReference>
<evidence type="ECO:0000256" key="2">
    <source>
        <dbReference type="NCBIfam" id="TIGR00021"/>
    </source>
</evidence>
<proteinExistence type="predicted"/>
<dbReference type="NCBIfam" id="NF001924">
    <property type="entry name" value="PRK00702.1"/>
    <property type="match status" value="1"/>
</dbReference>
<dbReference type="EMBL" id="DSFH01000004">
    <property type="protein sequence ID" value="HEW63473.1"/>
    <property type="molecule type" value="Genomic_DNA"/>
</dbReference>
<dbReference type="SUPFAM" id="SSF100950">
    <property type="entry name" value="NagB/RpiA/CoA transferase-like"/>
    <property type="match status" value="1"/>
</dbReference>
<dbReference type="Pfam" id="PF06026">
    <property type="entry name" value="Rib_5-P_isom_A"/>
    <property type="match status" value="1"/>
</dbReference>
<sequence length="250" mass="27384">MLNQSSSYFIKTFGGLELQKEEEKKIAASIATNLEEVKKAKVIGIGTGSTTSYFIDYLPEDILKGKVFVTSSFDSTLRLKQKGAKVLSIDSIESIDIYIDGVDAIDDNGTAIKGGGAALFREKLLASMSKYFVAIADTSKLKKELNNSFIPIEVKPEAVNYVIKKLKDIGVIGNVRYSKEGKWGPVISDSYGVIVDIQIKNWKISLEELNNTLKSITGVVETGLFIGMIDALIIGGEPPIVKQFYRKGKN</sequence>
<reference evidence="3" key="2">
    <citation type="journal article" date="2020" name="mSystems">
        <title>Genome- and Community-Level Interaction Insights into Carbon Utilization and Element Cycling Functions of Hydrothermarchaeota in Hydrothermal Sediment.</title>
        <authorList>
            <person name="Zhou Z."/>
            <person name="Liu Y."/>
            <person name="Xu W."/>
            <person name="Pan J."/>
            <person name="Luo Z.H."/>
            <person name="Li M."/>
        </authorList>
    </citation>
    <scope>NUCLEOTIDE SEQUENCE [LARGE SCALE GENOMIC DNA]</scope>
    <source>
        <strain evidence="3">SpSt-1261</strain>
    </source>
</reference>
<dbReference type="GO" id="GO:0006014">
    <property type="term" value="P:D-ribose metabolic process"/>
    <property type="evidence" value="ECO:0007669"/>
    <property type="project" value="TreeGrafter"/>
</dbReference>
<comment type="caution">
    <text evidence="4">The sequence shown here is derived from an EMBL/GenBank/DDBJ whole genome shotgun (WGS) entry which is preliminary data.</text>
</comment>
<gene>
    <name evidence="3" type="primary">rpiA</name>
    <name evidence="4" type="ORF">C0188_00815</name>
    <name evidence="3" type="ORF">ENO39_00205</name>
</gene>
<dbReference type="PANTHER" id="PTHR11934">
    <property type="entry name" value="RIBOSE-5-PHOSPHATE ISOMERASE"/>
    <property type="match status" value="1"/>
</dbReference>
<dbReference type="SUPFAM" id="SSF75445">
    <property type="entry name" value="D-ribose-5-phosphate isomerase (RpiA), lid domain"/>
    <property type="match status" value="1"/>
</dbReference>
<evidence type="ECO:0000313" key="3">
    <source>
        <dbReference type="EMBL" id="HEW63473.1"/>
    </source>
</evidence>
<dbReference type="Proteomes" id="UP000886076">
    <property type="component" value="Unassembled WGS sequence"/>
</dbReference>
<dbReference type="InterPro" id="IPR037171">
    <property type="entry name" value="NagB/RpiA_transferase-like"/>
</dbReference>
<dbReference type="EC" id="5.3.1.6" evidence="2"/>
<organism evidence="4 5">
    <name type="scientific">Fervidicoccus fontis</name>
    <dbReference type="NCBI Taxonomy" id="683846"/>
    <lineage>
        <taxon>Archaea</taxon>
        <taxon>Thermoproteota</taxon>
        <taxon>Thermoprotei</taxon>
        <taxon>Fervidicoccales</taxon>
        <taxon>Fervidicoccaceae</taxon>
        <taxon>Fervidicoccus</taxon>
    </lineage>
</organism>
<dbReference type="Proteomes" id="UP000237153">
    <property type="component" value="Unassembled WGS sequence"/>
</dbReference>
<name>A0A2J6N412_9CREN</name>
<dbReference type="InterPro" id="IPR004788">
    <property type="entry name" value="Ribose5P_isomerase_type_A"/>
</dbReference>
<dbReference type="GO" id="GO:0004751">
    <property type="term" value="F:ribose-5-phosphate isomerase activity"/>
    <property type="evidence" value="ECO:0007669"/>
    <property type="project" value="UniProtKB-UniRule"/>
</dbReference>
<dbReference type="PANTHER" id="PTHR11934:SF0">
    <property type="entry name" value="RIBOSE-5-PHOSPHATE ISOMERASE"/>
    <property type="match status" value="1"/>
</dbReference>
<reference evidence="4 5" key="1">
    <citation type="submission" date="2018-01" db="EMBL/GenBank/DDBJ databases">
        <title>Metagenomic assembled genomes from two thermal pools in the Uzon Caldera, Kamchatka, Russia.</title>
        <authorList>
            <person name="Wilkins L."/>
            <person name="Ettinger C."/>
        </authorList>
    </citation>
    <scope>NUCLEOTIDE SEQUENCE [LARGE SCALE GENOMIC DNA]</scope>
    <source>
        <strain evidence="4">ZAV-06</strain>
    </source>
</reference>
<protein>
    <recommendedName>
        <fullName evidence="2">Ribose 5-phosphate isomerase A</fullName>
        <ecNumber evidence="2">5.3.1.6</ecNumber>
    </recommendedName>
</protein>